<keyword evidence="3 6" id="KW-0812">Transmembrane</keyword>
<feature type="transmembrane region" description="Helical" evidence="6">
    <location>
        <begin position="109"/>
        <end position="135"/>
    </location>
</feature>
<feature type="transmembrane region" description="Helical" evidence="6">
    <location>
        <begin position="147"/>
        <end position="165"/>
    </location>
</feature>
<dbReference type="InterPro" id="IPR001851">
    <property type="entry name" value="ABC_transp_permease"/>
</dbReference>
<keyword evidence="4 6" id="KW-1133">Transmembrane helix</keyword>
<feature type="transmembrane region" description="Helical" evidence="6">
    <location>
        <begin position="194"/>
        <end position="213"/>
    </location>
</feature>
<keyword evidence="2" id="KW-1003">Cell membrane</keyword>
<dbReference type="GO" id="GO:0005886">
    <property type="term" value="C:plasma membrane"/>
    <property type="evidence" value="ECO:0007669"/>
    <property type="project" value="UniProtKB-SubCell"/>
</dbReference>
<evidence type="ECO:0000256" key="3">
    <source>
        <dbReference type="ARBA" id="ARBA00022692"/>
    </source>
</evidence>
<dbReference type="Proteomes" id="UP000229681">
    <property type="component" value="Unassembled WGS sequence"/>
</dbReference>
<comment type="subcellular location">
    <subcellularLocation>
        <location evidence="1">Cell membrane</location>
        <topology evidence="1">Multi-pass membrane protein</topology>
    </subcellularLocation>
</comment>
<evidence type="ECO:0000256" key="1">
    <source>
        <dbReference type="ARBA" id="ARBA00004651"/>
    </source>
</evidence>
<evidence type="ECO:0000256" key="4">
    <source>
        <dbReference type="ARBA" id="ARBA00022989"/>
    </source>
</evidence>
<protein>
    <submittedName>
        <fullName evidence="7">ABC transporter permease</fullName>
    </submittedName>
</protein>
<dbReference type="CDD" id="cd06580">
    <property type="entry name" value="TM_PBP1_transp_TpRbsC_like"/>
    <property type="match status" value="1"/>
</dbReference>
<feature type="transmembrane region" description="Helical" evidence="6">
    <location>
        <begin position="269"/>
        <end position="287"/>
    </location>
</feature>
<evidence type="ECO:0000313" key="8">
    <source>
        <dbReference type="Proteomes" id="UP000229681"/>
    </source>
</evidence>
<evidence type="ECO:0000313" key="7">
    <source>
        <dbReference type="EMBL" id="PJF37239.1"/>
    </source>
</evidence>
<comment type="caution">
    <text evidence="7">The sequence shown here is derived from an EMBL/GenBank/DDBJ whole genome shotgun (WGS) entry which is preliminary data.</text>
</comment>
<feature type="transmembrane region" description="Helical" evidence="6">
    <location>
        <begin position="56"/>
        <end position="75"/>
    </location>
</feature>
<dbReference type="EMBL" id="PGTM01000009">
    <property type="protein sequence ID" value="PJF37239.1"/>
    <property type="molecule type" value="Genomic_DNA"/>
</dbReference>
<feature type="transmembrane region" description="Helical" evidence="6">
    <location>
        <begin position="294"/>
        <end position="313"/>
    </location>
</feature>
<sequence length="359" mass="37113">MSQAAKLRGTLLTFGAALSAALALIALIMLSLDKAPLAAAQRFLEGAIGTPSARADVIMAALPMLLCAAGLLLTFTAGLWNIGVEGQVTMGAIFATIIARTIPRDVSDWGALAALILPAELLLAMLGGALWAGLVALLKIRGGINEIFGGVALNFISVNILLSLVNGPWRVGTFPQTAPFAPAALLPRQADLRLSPLGIAIALIAFAVVFMALRGTRFGLQLRAIGRNAKSAGILGVRVERNIFWALVVCGALAGLAGAFQVLFTRGRLLPNISGGIGFMGVLIVLLTGVRAAWVLPVTLFIATVPIGSLKLATSLDSAVQIDAALGNVFQSALVLAVLIGGGIRARLAARRKERAEHG</sequence>
<evidence type="ECO:0000256" key="2">
    <source>
        <dbReference type="ARBA" id="ARBA00022475"/>
    </source>
</evidence>
<accession>A0A2M8PI63</accession>
<organism evidence="7 8">
    <name type="scientific">Candidatus Thermofonsia Clade 1 bacterium</name>
    <dbReference type="NCBI Taxonomy" id="2364210"/>
    <lineage>
        <taxon>Bacteria</taxon>
        <taxon>Bacillati</taxon>
        <taxon>Chloroflexota</taxon>
        <taxon>Candidatus Thermofontia</taxon>
        <taxon>Candidatus Thermofonsia Clade 1</taxon>
    </lineage>
</organism>
<feature type="transmembrane region" description="Helical" evidence="6">
    <location>
        <begin position="325"/>
        <end position="344"/>
    </location>
</feature>
<evidence type="ECO:0000256" key="5">
    <source>
        <dbReference type="ARBA" id="ARBA00023136"/>
    </source>
</evidence>
<dbReference type="GO" id="GO:0022857">
    <property type="term" value="F:transmembrane transporter activity"/>
    <property type="evidence" value="ECO:0007669"/>
    <property type="project" value="InterPro"/>
</dbReference>
<name>A0A2M8PI63_9CHLR</name>
<keyword evidence="5 6" id="KW-0472">Membrane</keyword>
<dbReference type="PANTHER" id="PTHR47089:SF1">
    <property type="entry name" value="GUANOSINE ABC TRANSPORTER PERMEASE PROTEIN NUPP"/>
    <property type="match status" value="1"/>
</dbReference>
<reference evidence="7 8" key="1">
    <citation type="submission" date="2017-11" db="EMBL/GenBank/DDBJ databases">
        <title>Evolution of Phototrophy in the Chloroflexi Phylum Driven by Horizontal Gene Transfer.</title>
        <authorList>
            <person name="Ward L.M."/>
            <person name="Hemp J."/>
            <person name="Shih P.M."/>
            <person name="Mcglynn S.E."/>
            <person name="Fischer W."/>
        </authorList>
    </citation>
    <scope>NUCLEOTIDE SEQUENCE [LARGE SCALE GENOMIC DNA]</scope>
    <source>
        <strain evidence="7">JP3_13</strain>
    </source>
</reference>
<dbReference type="PANTHER" id="PTHR47089">
    <property type="entry name" value="ABC TRANSPORTER, PERMEASE PROTEIN"/>
    <property type="match status" value="1"/>
</dbReference>
<gene>
    <name evidence="7" type="ORF">CUN49_01375</name>
</gene>
<feature type="transmembrane region" description="Helical" evidence="6">
    <location>
        <begin position="243"/>
        <end position="263"/>
    </location>
</feature>
<dbReference type="AlphaFoldDB" id="A0A2M8PI63"/>
<dbReference type="Pfam" id="PF02653">
    <property type="entry name" value="BPD_transp_2"/>
    <property type="match status" value="1"/>
</dbReference>
<proteinExistence type="predicted"/>
<evidence type="ECO:0000256" key="6">
    <source>
        <dbReference type="SAM" id="Phobius"/>
    </source>
</evidence>